<organism evidence="4 5">
    <name type="scientific">Halopseudomonas salegens</name>
    <dbReference type="NCBI Taxonomy" id="1434072"/>
    <lineage>
        <taxon>Bacteria</taxon>
        <taxon>Pseudomonadati</taxon>
        <taxon>Pseudomonadota</taxon>
        <taxon>Gammaproteobacteria</taxon>
        <taxon>Pseudomonadales</taxon>
        <taxon>Pseudomonadaceae</taxon>
        <taxon>Halopseudomonas</taxon>
    </lineage>
</organism>
<protein>
    <submittedName>
        <fullName evidence="4">Uncharacterized protein</fullName>
    </submittedName>
</protein>
<feature type="compositionally biased region" description="Gly residues" evidence="1">
    <location>
        <begin position="287"/>
        <end position="303"/>
    </location>
</feature>
<keyword evidence="2" id="KW-0812">Transmembrane</keyword>
<feature type="region of interest" description="Disordered" evidence="1">
    <location>
        <begin position="208"/>
        <end position="333"/>
    </location>
</feature>
<accession>A0A1H2FMI4</accession>
<feature type="transmembrane region" description="Helical" evidence="2">
    <location>
        <begin position="743"/>
        <end position="762"/>
    </location>
</feature>
<keyword evidence="3" id="KW-0732">Signal</keyword>
<keyword evidence="2" id="KW-0472">Membrane</keyword>
<evidence type="ECO:0000256" key="2">
    <source>
        <dbReference type="SAM" id="Phobius"/>
    </source>
</evidence>
<evidence type="ECO:0000313" key="4">
    <source>
        <dbReference type="EMBL" id="SDU08573.1"/>
    </source>
</evidence>
<feature type="chain" id="PRO_5009274064" evidence="3">
    <location>
        <begin position="39"/>
        <end position="767"/>
    </location>
</feature>
<sequence length="767" mass="74241">MLAVPSCCLPRSAARRFSFSRSLTATLLGLLACSPAWALDFAVINSQDSGAGSLREAIIDTNNNPLSAPNRILFAPSMNGQTITLQSPLPPITTDLEVNPPGGPRVIVSGQALHSVFHVGQASGSSISVTLRNLDIVEGRARGGNGGSSGDGGSGGGGAGLGGGVFVDSTADVSLDNIQFSSNQAIGGDALPTTGNFDIAGGAGGGGKLSDGQNATDYDGASGGGPLGGGGGLDAGAVSGGNGGDGGPDSGGGGGGFGVTNGGQGGNGGFAGGGGGGGTGVSRSGNGSRGGDGGFGGGGGGGAFTTVSPKGSGGSGGFGGGDGSNAGSSGGRGGGGAGFGGAVFVRDGGSVAVVNGQFTSNTSTGGAGGNNGMAAGGEFFLMGGGVLDITVDSGLTTTLSDGIASDNTPVRLDKSGTGTLVLEAENAFADGLNIFAGSAQFDAAFNAGFLSLGDDTNLLVNGTIDGDVAGNMTLANDTTVTLGSSPGVLAVGGNYSDTATTTLNLPVTDSAASLLQVEGNAALSGGTLSVSIASGNYSADAEYPVLIADGGVTGTFSNFLQDNPAHPMELIYRSDGVYLGVVSYDLSSSVISGNGSVDPALARVASGAVGQVEITPDTGWSLISVSGDTCTPVNSSGELWTVSNLTQDCAIEASFEINQYTVSATVTEGNGSVLSPATQLVDHGDSVSVELAADEGWQVESVVGDSCSFEEQSGQWTADNLTGDCNVAISFSQIPVISPVPSLNPAGLLLLVLTLLSGGLLVQRRTA</sequence>
<evidence type="ECO:0000256" key="3">
    <source>
        <dbReference type="SAM" id="SignalP"/>
    </source>
</evidence>
<feature type="compositionally biased region" description="Gly residues" evidence="1">
    <location>
        <begin position="221"/>
        <end position="280"/>
    </location>
</feature>
<feature type="compositionally biased region" description="Gly residues" evidence="1">
    <location>
        <begin position="311"/>
        <end position="333"/>
    </location>
</feature>
<proteinExistence type="predicted"/>
<keyword evidence="5" id="KW-1185">Reference proteome</keyword>
<gene>
    <name evidence="4" type="ORF">SAMN05216210_1671</name>
</gene>
<feature type="signal peptide" evidence="3">
    <location>
        <begin position="1"/>
        <end position="38"/>
    </location>
</feature>
<name>A0A1H2FMI4_9GAMM</name>
<reference evidence="5" key="1">
    <citation type="submission" date="2016-10" db="EMBL/GenBank/DDBJ databases">
        <authorList>
            <person name="Varghese N."/>
            <person name="Submissions S."/>
        </authorList>
    </citation>
    <scope>NUCLEOTIDE SEQUENCE [LARGE SCALE GENOMIC DNA]</scope>
    <source>
        <strain evidence="5">CECT 8338</strain>
    </source>
</reference>
<evidence type="ECO:0000256" key="1">
    <source>
        <dbReference type="SAM" id="MobiDB-lite"/>
    </source>
</evidence>
<dbReference type="Proteomes" id="UP000243924">
    <property type="component" value="Chromosome I"/>
</dbReference>
<dbReference type="RefSeq" id="WP_092385910.1">
    <property type="nucleotide sequence ID" value="NZ_LT629787.1"/>
</dbReference>
<dbReference type="AlphaFoldDB" id="A0A1H2FMI4"/>
<dbReference type="STRING" id="1434072.SAMN05216210_1671"/>
<dbReference type="OrthoDB" id="5360469at2"/>
<dbReference type="EMBL" id="LT629787">
    <property type="protein sequence ID" value="SDU08573.1"/>
    <property type="molecule type" value="Genomic_DNA"/>
</dbReference>
<keyword evidence="2" id="KW-1133">Transmembrane helix</keyword>
<evidence type="ECO:0000313" key="5">
    <source>
        <dbReference type="Proteomes" id="UP000243924"/>
    </source>
</evidence>